<dbReference type="Proteomes" id="UP001162881">
    <property type="component" value="Unassembled WGS sequence"/>
</dbReference>
<dbReference type="EMBL" id="JALHLF010000005">
    <property type="protein sequence ID" value="MCJ2181612.1"/>
    <property type="molecule type" value="Genomic_DNA"/>
</dbReference>
<keyword evidence="3" id="KW-1185">Reference proteome</keyword>
<evidence type="ECO:0000313" key="2">
    <source>
        <dbReference type="EMBL" id="MCJ2181612.1"/>
    </source>
</evidence>
<gene>
    <name evidence="2" type="ORF">MTR62_02640</name>
</gene>
<proteinExistence type="predicted"/>
<reference evidence="2" key="1">
    <citation type="submission" date="2022-03" db="EMBL/GenBank/DDBJ databases">
        <title>Identification of a novel bacterium isolated from mangrove sediments.</title>
        <authorList>
            <person name="Pan X."/>
        </authorList>
    </citation>
    <scope>NUCLEOTIDE SEQUENCE</scope>
    <source>
        <strain evidence="2">B1949</strain>
    </source>
</reference>
<organism evidence="2 3">
    <name type="scientific">Novosphingobium organovorum</name>
    <dbReference type="NCBI Taxonomy" id="2930092"/>
    <lineage>
        <taxon>Bacteria</taxon>
        <taxon>Pseudomonadati</taxon>
        <taxon>Pseudomonadota</taxon>
        <taxon>Alphaproteobacteria</taxon>
        <taxon>Sphingomonadales</taxon>
        <taxon>Sphingomonadaceae</taxon>
        <taxon>Novosphingobium</taxon>
    </lineage>
</organism>
<feature type="region of interest" description="Disordered" evidence="1">
    <location>
        <begin position="1"/>
        <end position="20"/>
    </location>
</feature>
<comment type="caution">
    <text evidence="2">The sequence shown here is derived from an EMBL/GenBank/DDBJ whole genome shotgun (WGS) entry which is preliminary data.</text>
</comment>
<evidence type="ECO:0000256" key="1">
    <source>
        <dbReference type="SAM" id="MobiDB-lite"/>
    </source>
</evidence>
<evidence type="ECO:0000313" key="3">
    <source>
        <dbReference type="Proteomes" id="UP001162881"/>
    </source>
</evidence>
<accession>A0ABT0B969</accession>
<name>A0ABT0B969_9SPHN</name>
<dbReference type="RefSeq" id="WP_244016732.1">
    <property type="nucleotide sequence ID" value="NZ_JALHLF010000005.1"/>
</dbReference>
<sequence>MHPRLCSQSPRPPLTRACAASPRLPLDPSLRRLFYGPIRPMDEPGLLGKLARALRRQ</sequence>
<protein>
    <submittedName>
        <fullName evidence="2">Uncharacterized protein</fullName>
    </submittedName>
</protein>